<dbReference type="EMBL" id="JAUSUG010000005">
    <property type="protein sequence ID" value="MDQ0254213.1"/>
    <property type="molecule type" value="Genomic_DNA"/>
</dbReference>
<keyword evidence="1" id="KW-0472">Membrane</keyword>
<name>A0ABT9ZUS9_9BACI</name>
<protein>
    <submittedName>
        <fullName evidence="2">Uncharacterized protein</fullName>
    </submittedName>
</protein>
<reference evidence="2 3" key="1">
    <citation type="submission" date="2023-07" db="EMBL/GenBank/DDBJ databases">
        <title>Genomic Encyclopedia of Type Strains, Phase IV (KMG-IV): sequencing the most valuable type-strain genomes for metagenomic binning, comparative biology and taxonomic classification.</title>
        <authorList>
            <person name="Goeker M."/>
        </authorList>
    </citation>
    <scope>NUCLEOTIDE SEQUENCE [LARGE SCALE GENOMIC DNA]</scope>
    <source>
        <strain evidence="2 3">DSM 9768</strain>
    </source>
</reference>
<keyword evidence="1" id="KW-0812">Transmembrane</keyword>
<keyword evidence="1" id="KW-1133">Transmembrane helix</keyword>
<sequence length="111" mass="12973">MKPIIIIFSMLGVLFLIFVVRLLSLTSAGPGIVSAPWWVYITYLGILFSGIMFVYSWIEDKRIEQKVIEEEGNKILSMYQRDRKKIKASHNDPSQIMKDEGLDEEWKRYSL</sequence>
<dbReference type="Proteomes" id="UP001230005">
    <property type="component" value="Unassembled WGS sequence"/>
</dbReference>
<evidence type="ECO:0000256" key="1">
    <source>
        <dbReference type="SAM" id="Phobius"/>
    </source>
</evidence>
<dbReference type="Pfam" id="PF14147">
    <property type="entry name" value="Spore_YhaL"/>
    <property type="match status" value="1"/>
</dbReference>
<gene>
    <name evidence="2" type="ORF">J2S74_001588</name>
</gene>
<dbReference type="RefSeq" id="WP_307323847.1">
    <property type="nucleotide sequence ID" value="NZ_JAUSUG010000005.1"/>
</dbReference>
<feature type="transmembrane region" description="Helical" evidence="1">
    <location>
        <begin position="38"/>
        <end position="58"/>
    </location>
</feature>
<evidence type="ECO:0000313" key="3">
    <source>
        <dbReference type="Proteomes" id="UP001230005"/>
    </source>
</evidence>
<keyword evidence="3" id="KW-1185">Reference proteome</keyword>
<comment type="caution">
    <text evidence="2">The sequence shown here is derived from an EMBL/GenBank/DDBJ whole genome shotgun (WGS) entry which is preliminary data.</text>
</comment>
<evidence type="ECO:0000313" key="2">
    <source>
        <dbReference type="EMBL" id="MDQ0254213.1"/>
    </source>
</evidence>
<organism evidence="2 3">
    <name type="scientific">Evansella vedderi</name>
    <dbReference type="NCBI Taxonomy" id="38282"/>
    <lineage>
        <taxon>Bacteria</taxon>
        <taxon>Bacillati</taxon>
        <taxon>Bacillota</taxon>
        <taxon>Bacilli</taxon>
        <taxon>Bacillales</taxon>
        <taxon>Bacillaceae</taxon>
        <taxon>Evansella</taxon>
    </lineage>
</organism>
<dbReference type="InterPro" id="IPR025428">
    <property type="entry name" value="Spore_YhaL"/>
</dbReference>
<accession>A0ABT9ZUS9</accession>
<proteinExistence type="predicted"/>